<feature type="transmembrane region" description="Helical" evidence="7">
    <location>
        <begin position="64"/>
        <end position="83"/>
    </location>
</feature>
<evidence type="ECO:0000256" key="4">
    <source>
        <dbReference type="ARBA" id="ARBA00022989"/>
    </source>
</evidence>
<keyword evidence="2" id="KW-0813">Transport</keyword>
<keyword evidence="9" id="KW-1185">Reference proteome</keyword>
<dbReference type="PANTHER" id="PTHR23506:SF26">
    <property type="entry name" value="MFS-TYPE TRANSPORTER SLC18B1"/>
    <property type="match status" value="1"/>
</dbReference>
<dbReference type="AlphaFoldDB" id="A0A8J2LBD7"/>
<comment type="subcellular location">
    <subcellularLocation>
        <location evidence="1">Membrane</location>
        <topology evidence="1">Multi-pass membrane protein</topology>
    </subcellularLocation>
</comment>
<organism evidence="8 9">
    <name type="scientific">Allacma fusca</name>
    <dbReference type="NCBI Taxonomy" id="39272"/>
    <lineage>
        <taxon>Eukaryota</taxon>
        <taxon>Metazoa</taxon>
        <taxon>Ecdysozoa</taxon>
        <taxon>Arthropoda</taxon>
        <taxon>Hexapoda</taxon>
        <taxon>Collembola</taxon>
        <taxon>Symphypleona</taxon>
        <taxon>Sminthuridae</taxon>
        <taxon>Allacma</taxon>
    </lineage>
</organism>
<evidence type="ECO:0000256" key="6">
    <source>
        <dbReference type="SAM" id="MobiDB-lite"/>
    </source>
</evidence>
<dbReference type="OrthoDB" id="6696051at2759"/>
<evidence type="ECO:0000256" key="7">
    <source>
        <dbReference type="SAM" id="Phobius"/>
    </source>
</evidence>
<comment type="caution">
    <text evidence="8">The sequence shown here is derived from an EMBL/GenBank/DDBJ whole genome shotgun (WGS) entry which is preliminary data.</text>
</comment>
<dbReference type="InterPro" id="IPR050930">
    <property type="entry name" value="MFS_Vesicular_Transporter"/>
</dbReference>
<name>A0A8J2LBD7_9HEXA</name>
<feature type="non-terminal residue" evidence="8">
    <location>
        <position position="123"/>
    </location>
</feature>
<dbReference type="Proteomes" id="UP000708208">
    <property type="component" value="Unassembled WGS sequence"/>
</dbReference>
<evidence type="ECO:0000256" key="1">
    <source>
        <dbReference type="ARBA" id="ARBA00004141"/>
    </source>
</evidence>
<dbReference type="GO" id="GO:0022857">
    <property type="term" value="F:transmembrane transporter activity"/>
    <property type="evidence" value="ECO:0007669"/>
    <property type="project" value="TreeGrafter"/>
</dbReference>
<evidence type="ECO:0000256" key="3">
    <source>
        <dbReference type="ARBA" id="ARBA00022692"/>
    </source>
</evidence>
<evidence type="ECO:0008006" key="10">
    <source>
        <dbReference type="Google" id="ProtNLM"/>
    </source>
</evidence>
<evidence type="ECO:0000256" key="5">
    <source>
        <dbReference type="ARBA" id="ARBA00023136"/>
    </source>
</evidence>
<keyword evidence="5 7" id="KW-0472">Membrane</keyword>
<feature type="transmembrane region" description="Helical" evidence="7">
    <location>
        <begin position="103"/>
        <end position="121"/>
    </location>
</feature>
<dbReference type="PANTHER" id="PTHR23506">
    <property type="entry name" value="GH10249P"/>
    <property type="match status" value="1"/>
</dbReference>
<evidence type="ECO:0000313" key="9">
    <source>
        <dbReference type="Proteomes" id="UP000708208"/>
    </source>
</evidence>
<feature type="region of interest" description="Disordered" evidence="6">
    <location>
        <begin position="27"/>
        <end position="53"/>
    </location>
</feature>
<keyword evidence="4 7" id="KW-1133">Transmembrane helix</keyword>
<evidence type="ECO:0000256" key="2">
    <source>
        <dbReference type="ARBA" id="ARBA00022448"/>
    </source>
</evidence>
<keyword evidence="3 7" id="KW-0812">Transmembrane</keyword>
<accession>A0A8J2LBD7</accession>
<protein>
    <recommendedName>
        <fullName evidence="10">Major facilitator superfamily (MFS) profile domain-containing protein</fullName>
    </recommendedName>
</protein>
<feature type="non-terminal residue" evidence="8">
    <location>
        <position position="1"/>
    </location>
</feature>
<dbReference type="GO" id="GO:0016020">
    <property type="term" value="C:membrane"/>
    <property type="evidence" value="ECO:0007669"/>
    <property type="project" value="UniProtKB-SubCell"/>
</dbReference>
<dbReference type="EMBL" id="CAJVCH010550415">
    <property type="protein sequence ID" value="CAG7829177.1"/>
    <property type="molecule type" value="Genomic_DNA"/>
</dbReference>
<evidence type="ECO:0000313" key="8">
    <source>
        <dbReference type="EMBL" id="CAG7829177.1"/>
    </source>
</evidence>
<proteinExistence type="predicted"/>
<sequence>VPLSQPGEITGKQGYLGGLAGLGGKDNATGGDGYESDDSLLTPSRRPSTANAGNGWMGFSRRQVLTLLVFSLADFFSAIIISLQAPFFPQEAEQKGATATEFGLVFGVFELVVFITSPIYGKY</sequence>
<feature type="compositionally biased region" description="Polar residues" evidence="6">
    <location>
        <begin position="39"/>
        <end position="52"/>
    </location>
</feature>
<reference evidence="8" key="1">
    <citation type="submission" date="2021-06" db="EMBL/GenBank/DDBJ databases">
        <authorList>
            <person name="Hodson N. C."/>
            <person name="Mongue J. A."/>
            <person name="Jaron S. K."/>
        </authorList>
    </citation>
    <scope>NUCLEOTIDE SEQUENCE</scope>
</reference>
<gene>
    <name evidence="8" type="ORF">AFUS01_LOCUS39052</name>
</gene>